<keyword evidence="11" id="KW-1185">Reference proteome</keyword>
<organism evidence="10 11">
    <name type="scientific">Kocuria soli</name>
    <dbReference type="NCBI Taxonomy" id="2485125"/>
    <lineage>
        <taxon>Bacteria</taxon>
        <taxon>Bacillati</taxon>
        <taxon>Actinomycetota</taxon>
        <taxon>Actinomycetes</taxon>
        <taxon>Micrococcales</taxon>
        <taxon>Micrococcaceae</taxon>
        <taxon>Kocuria</taxon>
    </lineage>
</organism>
<evidence type="ECO:0000256" key="3">
    <source>
        <dbReference type="ARBA" id="ARBA00010869"/>
    </source>
</evidence>
<evidence type="ECO:0000256" key="6">
    <source>
        <dbReference type="ARBA" id="ARBA00023239"/>
    </source>
</evidence>
<dbReference type="CDD" id="cd01562">
    <property type="entry name" value="Thr-dehyd"/>
    <property type="match status" value="1"/>
</dbReference>
<dbReference type="GO" id="GO:0009097">
    <property type="term" value="P:isoleucine biosynthetic process"/>
    <property type="evidence" value="ECO:0007669"/>
    <property type="project" value="TreeGrafter"/>
</dbReference>
<dbReference type="InterPro" id="IPR044561">
    <property type="entry name" value="ACT_ThrD-II-like"/>
</dbReference>
<dbReference type="NCBIfam" id="TIGR01127">
    <property type="entry name" value="ilvA_1Cterm"/>
    <property type="match status" value="1"/>
</dbReference>
<dbReference type="InterPro" id="IPR045865">
    <property type="entry name" value="ACT-like_dom_sf"/>
</dbReference>
<sequence>MLDNDVADPAVTEPRRGAPNLADLPVALEDVEHAASLLEGVIERTPVAHSRALSRMLGSEVWVKAENLQRSGSFKVRGAYNRMAQLTDEEKARGVVAASAGNHAQGVALAARRLGIQATIYMPLGAALPKVAATQDHGAEVVLHGSKVDEALAEARRVAEETGKVFVHPFDHPDIIAGQGTLGLEILDQVPNVDTVLTGVGGGGLLAGLAVALKAREAQGGRPVRVIGVQAENAAAYPPSLAGDALVSLEKVSTIADGIAVGQPGQLPFQIIKELADDVVTVSEDRLAESLIFMLERNKLVVEPAGVVGVAALLDGRLKETYGDLGATVVVLSGGNVDPMLMLKVIQRGLAAAGRYMTVKMMLVDRPGELTHISSIISRLDANVTGVDHTRIGGSLAMGDVSITIDMETKGHEHSRQVLDALEAEGYRPVVVH</sequence>
<accession>A0A3N3ZPG2</accession>
<dbReference type="GO" id="GO:0006567">
    <property type="term" value="P:L-threonine catabolic process"/>
    <property type="evidence" value="ECO:0007669"/>
    <property type="project" value="InterPro"/>
</dbReference>
<dbReference type="OrthoDB" id="9811476at2"/>
<dbReference type="Pfam" id="PF00291">
    <property type="entry name" value="PALP"/>
    <property type="match status" value="1"/>
</dbReference>
<dbReference type="InterPro" id="IPR050147">
    <property type="entry name" value="Ser/Thr_Dehydratase"/>
</dbReference>
<evidence type="ECO:0000259" key="9">
    <source>
        <dbReference type="PROSITE" id="PS51671"/>
    </source>
</evidence>
<dbReference type="GO" id="GO:0003941">
    <property type="term" value="F:L-serine ammonia-lyase activity"/>
    <property type="evidence" value="ECO:0007669"/>
    <property type="project" value="TreeGrafter"/>
</dbReference>
<feature type="domain" description="ACT" evidence="9">
    <location>
        <begin position="358"/>
        <end position="433"/>
    </location>
</feature>
<dbReference type="SUPFAM" id="SSF55021">
    <property type="entry name" value="ACT-like"/>
    <property type="match status" value="1"/>
</dbReference>
<protein>
    <recommendedName>
        <fullName evidence="4">threonine ammonia-lyase</fullName>
        <ecNumber evidence="4">4.3.1.19</ecNumber>
    </recommendedName>
    <alternativeName>
        <fullName evidence="8">Threonine deaminase</fullName>
    </alternativeName>
</protein>
<dbReference type="InterPro" id="IPR001926">
    <property type="entry name" value="TrpB-like_PALP"/>
</dbReference>
<dbReference type="EMBL" id="RKMF01000016">
    <property type="protein sequence ID" value="ROZ61971.1"/>
    <property type="molecule type" value="Genomic_DNA"/>
</dbReference>
<keyword evidence="6 10" id="KW-0456">Lyase</keyword>
<comment type="caution">
    <text evidence="10">The sequence shown here is derived from an EMBL/GenBank/DDBJ whole genome shotgun (WGS) entry which is preliminary data.</text>
</comment>
<comment type="similarity">
    <text evidence="3">Belongs to the serine/threonine dehydratase family.</text>
</comment>
<reference evidence="10 11" key="1">
    <citation type="submission" date="2018-10" db="EMBL/GenBank/DDBJ databases">
        <title>Kocuria sp. M5W7-7, whole genome shotgun sequence.</title>
        <authorList>
            <person name="Tuo L."/>
        </authorList>
    </citation>
    <scope>NUCLEOTIDE SEQUENCE [LARGE SCALE GENOMIC DNA]</scope>
    <source>
        <strain evidence="10 11">M5W7-7</strain>
    </source>
</reference>
<dbReference type="InterPro" id="IPR036052">
    <property type="entry name" value="TrpB-like_PALP_sf"/>
</dbReference>
<comment type="catalytic activity">
    <reaction evidence="1">
        <text>L-threonine = 2-oxobutanoate + NH4(+)</text>
        <dbReference type="Rhea" id="RHEA:22108"/>
        <dbReference type="ChEBI" id="CHEBI:16763"/>
        <dbReference type="ChEBI" id="CHEBI:28938"/>
        <dbReference type="ChEBI" id="CHEBI:57926"/>
        <dbReference type="EC" id="4.3.1.19"/>
    </reaction>
</comment>
<dbReference type="Gene3D" id="3.40.50.1100">
    <property type="match status" value="2"/>
</dbReference>
<gene>
    <name evidence="10" type="ORF">EDL96_11860</name>
</gene>
<keyword evidence="5" id="KW-0663">Pyridoxal phosphate</keyword>
<comment type="cofactor">
    <cofactor evidence="2">
        <name>pyridoxal 5'-phosphate</name>
        <dbReference type="ChEBI" id="CHEBI:597326"/>
    </cofactor>
</comment>
<evidence type="ECO:0000256" key="5">
    <source>
        <dbReference type="ARBA" id="ARBA00022898"/>
    </source>
</evidence>
<dbReference type="PANTHER" id="PTHR48078">
    <property type="entry name" value="THREONINE DEHYDRATASE, MITOCHONDRIAL-RELATED"/>
    <property type="match status" value="1"/>
</dbReference>
<evidence type="ECO:0000256" key="8">
    <source>
        <dbReference type="ARBA" id="ARBA00031427"/>
    </source>
</evidence>
<dbReference type="PANTHER" id="PTHR48078:SF6">
    <property type="entry name" value="L-THREONINE DEHYDRATASE CATABOLIC TDCB"/>
    <property type="match status" value="1"/>
</dbReference>
<dbReference type="AlphaFoldDB" id="A0A3N3ZPG2"/>
<dbReference type="InterPro" id="IPR002912">
    <property type="entry name" value="ACT_dom"/>
</dbReference>
<evidence type="ECO:0000313" key="11">
    <source>
        <dbReference type="Proteomes" id="UP000270616"/>
    </source>
</evidence>
<dbReference type="SUPFAM" id="SSF53686">
    <property type="entry name" value="Tryptophan synthase beta subunit-like PLP-dependent enzymes"/>
    <property type="match status" value="1"/>
</dbReference>
<dbReference type="GO" id="GO:0004794">
    <property type="term" value="F:threonine deaminase activity"/>
    <property type="evidence" value="ECO:0007669"/>
    <property type="project" value="UniProtKB-EC"/>
</dbReference>
<evidence type="ECO:0000256" key="7">
    <source>
        <dbReference type="ARBA" id="ARBA00025527"/>
    </source>
</evidence>
<name>A0A3N3ZPG2_9MICC</name>
<dbReference type="InterPro" id="IPR005789">
    <property type="entry name" value="Thr_deHydtase_catblc"/>
</dbReference>
<proteinExistence type="inferred from homology"/>
<evidence type="ECO:0000256" key="2">
    <source>
        <dbReference type="ARBA" id="ARBA00001933"/>
    </source>
</evidence>
<dbReference type="Proteomes" id="UP000270616">
    <property type="component" value="Unassembled WGS sequence"/>
</dbReference>
<evidence type="ECO:0000313" key="10">
    <source>
        <dbReference type="EMBL" id="ROZ61971.1"/>
    </source>
</evidence>
<dbReference type="GO" id="GO:0006565">
    <property type="term" value="P:L-serine catabolic process"/>
    <property type="evidence" value="ECO:0007669"/>
    <property type="project" value="TreeGrafter"/>
</dbReference>
<evidence type="ECO:0000256" key="4">
    <source>
        <dbReference type="ARBA" id="ARBA00012096"/>
    </source>
</evidence>
<dbReference type="FunFam" id="3.40.50.1100:FF:000005">
    <property type="entry name" value="Threonine dehydratase catabolic"/>
    <property type="match status" value="1"/>
</dbReference>
<comment type="function">
    <text evidence="7">Catalyzes the anaerobic formation of alpha-ketobutyrate and ammonia from threonine in a two-step reaction. The first step involved a dehydration of threonine and a production of enamine intermediates (aminocrotonate), which tautomerizes to its imine form (iminobutyrate). Both intermediates are unstable and short-lived. The second step is the nonenzymatic hydrolysis of the enamine/imine intermediates to form 2-ketobutyrate and free ammonia. In the low water environment of the cell, the second step is accelerated by RidA.</text>
</comment>
<dbReference type="RefSeq" id="WP_123826388.1">
    <property type="nucleotide sequence ID" value="NZ_RKMF01000016.1"/>
</dbReference>
<dbReference type="PROSITE" id="PS51671">
    <property type="entry name" value="ACT"/>
    <property type="match status" value="1"/>
</dbReference>
<dbReference type="EC" id="4.3.1.19" evidence="4"/>
<evidence type="ECO:0000256" key="1">
    <source>
        <dbReference type="ARBA" id="ARBA00001274"/>
    </source>
</evidence>
<dbReference type="CDD" id="cd04886">
    <property type="entry name" value="ACT_ThrD-II-like"/>
    <property type="match status" value="1"/>
</dbReference>
<dbReference type="FunFam" id="3.40.50.1100:FF:000007">
    <property type="entry name" value="L-threonine dehydratase catabolic TdcB"/>
    <property type="match status" value="1"/>
</dbReference>